<evidence type="ECO:0000256" key="1">
    <source>
        <dbReference type="ARBA" id="ARBA00001946"/>
    </source>
</evidence>
<evidence type="ECO:0000259" key="6">
    <source>
        <dbReference type="PROSITE" id="PS50887"/>
    </source>
</evidence>
<evidence type="ECO:0000256" key="2">
    <source>
        <dbReference type="ARBA" id="ARBA00004665"/>
    </source>
</evidence>
<dbReference type="PROSITE" id="PS50887">
    <property type="entry name" value="GGDEF"/>
    <property type="match status" value="1"/>
</dbReference>
<accession>A0ABM9F584</accession>
<dbReference type="SMART" id="SM00267">
    <property type="entry name" value="GGDEF"/>
    <property type="match status" value="1"/>
</dbReference>
<comment type="catalytic activity">
    <reaction evidence="5">
        <text>2 GTP = 3',3'-c-di-GMP + 2 diphosphate</text>
        <dbReference type="Rhea" id="RHEA:24898"/>
        <dbReference type="ChEBI" id="CHEBI:33019"/>
        <dbReference type="ChEBI" id="CHEBI:37565"/>
        <dbReference type="ChEBI" id="CHEBI:58805"/>
        <dbReference type="EC" id="2.7.7.65"/>
    </reaction>
</comment>
<keyword evidence="4" id="KW-0547">Nucleotide-binding</keyword>
<dbReference type="SUPFAM" id="SSF55781">
    <property type="entry name" value="GAF domain-like"/>
    <property type="match status" value="1"/>
</dbReference>
<dbReference type="CDD" id="cd01949">
    <property type="entry name" value="GGDEF"/>
    <property type="match status" value="1"/>
</dbReference>
<dbReference type="SUPFAM" id="SSF55073">
    <property type="entry name" value="Nucleotide cyclase"/>
    <property type="match status" value="1"/>
</dbReference>
<comment type="caution">
    <text evidence="7">The sequence shown here is derived from an EMBL/GenBank/DDBJ whole genome shotgun (WGS) entry which is preliminary data.</text>
</comment>
<evidence type="ECO:0000313" key="8">
    <source>
        <dbReference type="Proteomes" id="UP001152651"/>
    </source>
</evidence>
<comment type="pathway">
    <text evidence="2">Purine metabolism; 3',5'-cyclic di-GMP biosynthesis.</text>
</comment>
<dbReference type="SMART" id="SM00065">
    <property type="entry name" value="GAF"/>
    <property type="match status" value="1"/>
</dbReference>
<dbReference type="InterPro" id="IPR003018">
    <property type="entry name" value="GAF"/>
</dbReference>
<dbReference type="RefSeq" id="WP_253896994.1">
    <property type="nucleotide sequence ID" value="NZ_CALSBS010000002.1"/>
</dbReference>
<dbReference type="EMBL" id="CALSBS010000002">
    <property type="protein sequence ID" value="CAH6635923.1"/>
    <property type="molecule type" value="Genomic_DNA"/>
</dbReference>
<evidence type="ECO:0000256" key="4">
    <source>
        <dbReference type="ARBA" id="ARBA00023134"/>
    </source>
</evidence>
<comment type="cofactor">
    <cofactor evidence="1">
        <name>Mg(2+)</name>
        <dbReference type="ChEBI" id="CHEBI:18420"/>
    </cofactor>
</comment>
<evidence type="ECO:0000313" key="7">
    <source>
        <dbReference type="EMBL" id="CAH6635923.1"/>
    </source>
</evidence>
<dbReference type="Gene3D" id="3.30.70.270">
    <property type="match status" value="1"/>
</dbReference>
<dbReference type="InterPro" id="IPR029787">
    <property type="entry name" value="Nucleotide_cyclase"/>
</dbReference>
<dbReference type="NCBIfam" id="TIGR00254">
    <property type="entry name" value="GGDEF"/>
    <property type="match status" value="1"/>
</dbReference>
<protein>
    <recommendedName>
        <fullName evidence="3">diguanylate cyclase</fullName>
        <ecNumber evidence="3">2.7.7.65</ecNumber>
    </recommendedName>
</protein>
<evidence type="ECO:0000256" key="3">
    <source>
        <dbReference type="ARBA" id="ARBA00012528"/>
    </source>
</evidence>
<sequence length="338" mass="38199">MSDNILARVSHTLATEQSLECMVRQLLEMLELVTNMESTYLTKIDTKAELQHIVYARNSGEMTIPENASVPWEESLCKRAMDENFFFCNDVNVHWADCERARELGITTFLSTPVHLADGSLYGTLCASSKRTMPFSLNGEQVLQLFASIIARYIEKESLVNQLRAANAALIYHSYTDALTGLPNRRAIFENLETMFSHAQKMGCHITLAYIDLDDFKAINDHYGHHCGDLFLRQVGQRLLAFKTEDCLVGRLGGDEFLVAILCAPYNKQTQFIHSLREQLSGDYLLAETILRYPGTSIGLIDIDPTTTDIESALRSADSAMYLDKQMRRQIQSPWHIG</sequence>
<dbReference type="PANTHER" id="PTHR45138:SF9">
    <property type="entry name" value="DIGUANYLATE CYCLASE DGCM-RELATED"/>
    <property type="match status" value="1"/>
</dbReference>
<name>A0ABM9F584_9ENTR</name>
<dbReference type="Pfam" id="PF13185">
    <property type="entry name" value="GAF_2"/>
    <property type="match status" value="1"/>
</dbReference>
<dbReference type="InterPro" id="IPR000160">
    <property type="entry name" value="GGDEF_dom"/>
</dbReference>
<dbReference type="PANTHER" id="PTHR45138">
    <property type="entry name" value="REGULATORY COMPONENTS OF SENSORY TRANSDUCTION SYSTEM"/>
    <property type="match status" value="1"/>
</dbReference>
<organism evidence="7 8">
    <name type="scientific">Pseudocitrobacter vendiensis</name>
    <dbReference type="NCBI Taxonomy" id="2488306"/>
    <lineage>
        <taxon>Bacteria</taxon>
        <taxon>Pseudomonadati</taxon>
        <taxon>Pseudomonadota</taxon>
        <taxon>Gammaproteobacteria</taxon>
        <taxon>Enterobacterales</taxon>
        <taxon>Enterobacteriaceae</taxon>
        <taxon>Pseudocitrobacter</taxon>
    </lineage>
</organism>
<proteinExistence type="predicted"/>
<dbReference type="InterPro" id="IPR050469">
    <property type="entry name" value="Diguanylate_Cyclase"/>
</dbReference>
<keyword evidence="8" id="KW-1185">Reference proteome</keyword>
<dbReference type="Gene3D" id="3.30.450.40">
    <property type="match status" value="1"/>
</dbReference>
<evidence type="ECO:0000256" key="5">
    <source>
        <dbReference type="ARBA" id="ARBA00034247"/>
    </source>
</evidence>
<dbReference type="EC" id="2.7.7.65" evidence="3"/>
<dbReference type="InterPro" id="IPR029016">
    <property type="entry name" value="GAF-like_dom_sf"/>
</dbReference>
<feature type="domain" description="GGDEF" evidence="6">
    <location>
        <begin position="204"/>
        <end position="338"/>
    </location>
</feature>
<dbReference type="Proteomes" id="UP001152651">
    <property type="component" value="Unassembled WGS sequence"/>
</dbReference>
<dbReference type="Pfam" id="PF00990">
    <property type="entry name" value="GGDEF"/>
    <property type="match status" value="1"/>
</dbReference>
<dbReference type="InterPro" id="IPR043128">
    <property type="entry name" value="Rev_trsase/Diguanyl_cyclase"/>
</dbReference>
<gene>
    <name evidence="7" type="ORF">FBBNIHIM_03730</name>
</gene>
<keyword evidence="4" id="KW-0342">GTP-binding</keyword>
<reference evidence="7" key="1">
    <citation type="submission" date="2022-05" db="EMBL/GenBank/DDBJ databases">
        <authorList>
            <person name="Blom J."/>
        </authorList>
    </citation>
    <scope>NUCLEOTIDE SEQUENCE</scope>
    <source>
        <strain evidence="7">Type strain: CPO20170097</strain>
    </source>
</reference>